<sequence>MEIRGVDVDEQGRCAHYRSGRDVVANRCATCGEYWACHACHAELADHPFGRMAVTAEAAVLCGACGHRIGYPTYSTAPACPGCRHPFNPGCALHAPLYFEV</sequence>
<evidence type="ECO:0000259" key="4">
    <source>
        <dbReference type="PROSITE" id="PS51266"/>
    </source>
</evidence>
<dbReference type="RefSeq" id="WP_040084507.1">
    <property type="nucleotide sequence ID" value="NZ_BCSU01000015.1"/>
</dbReference>
<dbReference type="HOGENOM" id="CLU_143932_0_0_11"/>
<proteinExistence type="predicted"/>
<keyword evidence="3" id="KW-0862">Zinc</keyword>
<protein>
    <recommendedName>
        <fullName evidence="4">CHY-type domain-containing protein</fullName>
    </recommendedName>
</protein>
<dbReference type="InterPro" id="IPR037274">
    <property type="entry name" value="Znf_CHY_sf"/>
</dbReference>
<reference evidence="5 6" key="1">
    <citation type="submission" date="2013-04" db="EMBL/GenBank/DDBJ databases">
        <title>Complete genome sequence of Corynebacterium humireducens DSM 45392(T), isolated from a wastewater-fed microbial fuel cell.</title>
        <authorList>
            <person name="Ruckert C."/>
            <person name="Albersmeier A."/>
            <person name="Kalinowski J."/>
        </authorList>
    </citation>
    <scope>NUCLEOTIDE SEQUENCE [LARGE SCALE GENOMIC DNA]</scope>
    <source>
        <strain evidence="6">MFC-5</strain>
    </source>
</reference>
<evidence type="ECO:0000313" key="5">
    <source>
        <dbReference type="EMBL" id="AJE31898.1"/>
    </source>
</evidence>
<dbReference type="EMBL" id="CP005286">
    <property type="protein sequence ID" value="AJE31898.1"/>
    <property type="molecule type" value="Genomic_DNA"/>
</dbReference>
<gene>
    <name evidence="5" type="ORF">B842_00190</name>
</gene>
<accession>A0A0B5D6F6</accession>
<dbReference type="STRING" id="1223515.B842_00190"/>
<dbReference type="PIRSF" id="PIRSF017292">
    <property type="entry name" value="UCP017292_Znf_CHY"/>
    <property type="match status" value="1"/>
</dbReference>
<name>A0A0B5D6F6_9CORY</name>
<keyword evidence="6" id="KW-1185">Reference proteome</keyword>
<dbReference type="InterPro" id="IPR016694">
    <property type="entry name" value="UCP017292"/>
</dbReference>
<evidence type="ECO:0000313" key="6">
    <source>
        <dbReference type="Proteomes" id="UP000031524"/>
    </source>
</evidence>
<evidence type="ECO:0000256" key="2">
    <source>
        <dbReference type="ARBA" id="ARBA00022771"/>
    </source>
</evidence>
<dbReference type="SUPFAM" id="SSF161219">
    <property type="entry name" value="CHY zinc finger-like"/>
    <property type="match status" value="1"/>
</dbReference>
<keyword evidence="1" id="KW-0479">Metal-binding</keyword>
<dbReference type="GO" id="GO:0008270">
    <property type="term" value="F:zinc ion binding"/>
    <property type="evidence" value="ECO:0007669"/>
    <property type="project" value="UniProtKB-KW"/>
</dbReference>
<keyword evidence="2" id="KW-0863">Zinc-finger</keyword>
<dbReference type="Proteomes" id="UP000031524">
    <property type="component" value="Chromosome"/>
</dbReference>
<dbReference type="PROSITE" id="PS51266">
    <property type="entry name" value="ZF_CHY"/>
    <property type="match status" value="1"/>
</dbReference>
<dbReference type="KEGG" id="chm:B842_00190"/>
<dbReference type="OrthoDB" id="882119at2"/>
<organism evidence="5 6">
    <name type="scientific">Corynebacterium humireducens NBRC 106098 = DSM 45392</name>
    <dbReference type="NCBI Taxonomy" id="1223515"/>
    <lineage>
        <taxon>Bacteria</taxon>
        <taxon>Bacillati</taxon>
        <taxon>Actinomycetota</taxon>
        <taxon>Actinomycetes</taxon>
        <taxon>Mycobacteriales</taxon>
        <taxon>Corynebacteriaceae</taxon>
        <taxon>Corynebacterium</taxon>
    </lineage>
</organism>
<feature type="domain" description="CHY-type" evidence="4">
    <location>
        <begin position="7"/>
        <end position="85"/>
    </location>
</feature>
<dbReference type="Pfam" id="PF05495">
    <property type="entry name" value="zf-CHY"/>
    <property type="match status" value="1"/>
</dbReference>
<evidence type="ECO:0000256" key="1">
    <source>
        <dbReference type="ARBA" id="ARBA00022723"/>
    </source>
</evidence>
<dbReference type="InterPro" id="IPR008913">
    <property type="entry name" value="Znf_CHY"/>
</dbReference>
<dbReference type="AlphaFoldDB" id="A0A0B5D6F6"/>
<evidence type="ECO:0000256" key="3">
    <source>
        <dbReference type="ARBA" id="ARBA00022833"/>
    </source>
</evidence>